<keyword evidence="8" id="KW-1015">Disulfide bond</keyword>
<keyword evidence="10" id="KW-0325">Glycoprotein</keyword>
<evidence type="ECO:0000256" key="6">
    <source>
        <dbReference type="ARBA" id="ARBA00023040"/>
    </source>
</evidence>
<evidence type="ECO:0000256" key="2">
    <source>
        <dbReference type="ARBA" id="ARBA00010663"/>
    </source>
</evidence>
<gene>
    <name evidence="15" type="primary">nngr-a36</name>
</gene>
<dbReference type="InterPro" id="IPR000276">
    <property type="entry name" value="GPCR_Rhodpsn"/>
</dbReference>
<dbReference type="PROSITE" id="PS00237">
    <property type="entry name" value="G_PROTEIN_RECEP_F1_1"/>
    <property type="match status" value="1"/>
</dbReference>
<feature type="transmembrane region" description="Helical" evidence="13">
    <location>
        <begin position="151"/>
        <end position="171"/>
    </location>
</feature>
<protein>
    <submittedName>
        <fullName evidence="15">Neuropeptide GPCR A36</fullName>
    </submittedName>
</protein>
<evidence type="ECO:0000256" key="11">
    <source>
        <dbReference type="ARBA" id="ARBA00023224"/>
    </source>
</evidence>
<feature type="domain" description="G-protein coupled receptors family 1 profile" evidence="14">
    <location>
        <begin position="50"/>
        <end position="330"/>
    </location>
</feature>
<evidence type="ECO:0000313" key="15">
    <source>
        <dbReference type="EMBL" id="BAO01086.1"/>
    </source>
</evidence>
<dbReference type="AlphaFoldDB" id="U3U4G2"/>
<keyword evidence="6 12" id="KW-0297">G-protein coupled receptor</keyword>
<keyword evidence="4 12" id="KW-0812">Transmembrane</keyword>
<reference evidence="15" key="1">
    <citation type="journal article" date="2014" name="Peptides">
        <title>Transcriptome analysis of neuropeptides and G-protein coupled receptors (GPCRs) for neuropeptides in the brown planthopper Nilaparvata lugens.</title>
        <authorList>
            <person name="Tanaka Y."/>
            <person name="Suetsugu Y."/>
            <person name="Yamamoto K."/>
            <person name="Noda H."/>
            <person name="Shinoda T."/>
        </authorList>
    </citation>
    <scope>NUCLEOTIDE SEQUENCE</scope>
</reference>
<sequence length="496" mass="55261">MGEVEQVEFLNRNVTDYIGSNQFIPKRDPLYIVIPLTVLYSLILLTGIVGNVVTCVVISRNRHMHTATNYYLFSLAVSDLLQLVSGLPQEIYYVWSRYPYIFGEAFCVLRGLAAETSANATVLTITAFTVERYLAICHPFLAQTMSRLSRAIRLILIIWCVALAFAVPQALQVGIVNEEVPDGAMCALKPYSKKDTFYLLTIFWEHSFALSTILFFLVPMTIITVLYALIGLRLRKSALLKKSSGSFSNNYNRKPTCRQQSSQRVLKMLVAVVVAFFICWAPFHAQRLLGTYLTGPAGSHSSTAQIIYVVVTYLSGILYYMSTTVNPILYHIMSLKFREAFKVTLASCCCAKDSRSYVVLSRRQYLLGGTDGHRQAILDSVTDSANSCVRCTDDAVAKTPQTSCLLNDTVTKNPPDAELLRSAPAPPPRRLSWMPSCIAAAPPQRRDDNQLGVITRRTSDISNSSLKDVDRAALQDELSSYMNEIARRQLAFAATT</sequence>
<dbReference type="InterPro" id="IPR017452">
    <property type="entry name" value="GPCR_Rhodpsn_7TM"/>
</dbReference>
<evidence type="ECO:0000256" key="1">
    <source>
        <dbReference type="ARBA" id="ARBA00004651"/>
    </source>
</evidence>
<keyword evidence="15" id="KW-0527">Neuropeptide</keyword>
<proteinExistence type="evidence at transcript level"/>
<evidence type="ECO:0000256" key="9">
    <source>
        <dbReference type="ARBA" id="ARBA00023170"/>
    </source>
</evidence>
<comment type="similarity">
    <text evidence="2 12">Belongs to the G-protein coupled receptor 1 family.</text>
</comment>
<keyword evidence="11 12" id="KW-0807">Transducer</keyword>
<dbReference type="OrthoDB" id="5950040at2759"/>
<feature type="transmembrane region" description="Helical" evidence="13">
    <location>
        <begin position="208"/>
        <end position="232"/>
    </location>
</feature>
<dbReference type="Pfam" id="PF00001">
    <property type="entry name" value="7tm_1"/>
    <property type="match status" value="1"/>
</dbReference>
<keyword evidence="7 13" id="KW-0472">Membrane</keyword>
<evidence type="ECO:0000256" key="13">
    <source>
        <dbReference type="SAM" id="Phobius"/>
    </source>
</evidence>
<keyword evidence="3" id="KW-1003">Cell membrane</keyword>
<keyword evidence="9 12" id="KW-0675">Receptor</keyword>
<feature type="transmembrane region" description="Helical" evidence="13">
    <location>
        <begin position="265"/>
        <end position="285"/>
    </location>
</feature>
<evidence type="ECO:0000256" key="4">
    <source>
        <dbReference type="ARBA" id="ARBA00022692"/>
    </source>
</evidence>
<evidence type="ECO:0000256" key="7">
    <source>
        <dbReference type="ARBA" id="ARBA00023136"/>
    </source>
</evidence>
<dbReference type="SUPFAM" id="SSF81321">
    <property type="entry name" value="Family A G protein-coupled receptor-like"/>
    <property type="match status" value="1"/>
</dbReference>
<dbReference type="PANTHER" id="PTHR24243">
    <property type="entry name" value="G-PROTEIN COUPLED RECEPTOR"/>
    <property type="match status" value="1"/>
</dbReference>
<feature type="transmembrane region" description="Helical" evidence="13">
    <location>
        <begin position="30"/>
        <end position="58"/>
    </location>
</feature>
<accession>U3U4G2</accession>
<dbReference type="InterPro" id="IPR005390">
    <property type="entry name" value="NeuromedU_rcpt"/>
</dbReference>
<dbReference type="PRINTS" id="PR01565">
    <property type="entry name" value="NEUROMEDINUR"/>
</dbReference>
<dbReference type="GO" id="GO:0001607">
    <property type="term" value="F:neuromedin U receptor activity"/>
    <property type="evidence" value="ECO:0007669"/>
    <property type="project" value="InterPro"/>
</dbReference>
<dbReference type="CDD" id="cd15134">
    <property type="entry name" value="7tmA_capaR"/>
    <property type="match status" value="1"/>
</dbReference>
<dbReference type="GO" id="GO:0005886">
    <property type="term" value="C:plasma membrane"/>
    <property type="evidence" value="ECO:0007669"/>
    <property type="project" value="UniProtKB-SubCell"/>
</dbReference>
<dbReference type="EMBL" id="AB817319">
    <property type="protein sequence ID" value="BAO01086.1"/>
    <property type="molecule type" value="mRNA"/>
</dbReference>
<evidence type="ECO:0000259" key="14">
    <source>
        <dbReference type="PROSITE" id="PS50262"/>
    </source>
</evidence>
<evidence type="ECO:0000256" key="3">
    <source>
        <dbReference type="ARBA" id="ARBA00022475"/>
    </source>
</evidence>
<dbReference type="PRINTS" id="PR00237">
    <property type="entry name" value="GPCRRHODOPSN"/>
</dbReference>
<feature type="transmembrane region" description="Helical" evidence="13">
    <location>
        <begin position="305"/>
        <end position="329"/>
    </location>
</feature>
<keyword evidence="5 13" id="KW-1133">Transmembrane helix</keyword>
<evidence type="ECO:0000256" key="10">
    <source>
        <dbReference type="ARBA" id="ARBA00023180"/>
    </source>
</evidence>
<organism evidence="15">
    <name type="scientific">Nilaparvata lugens</name>
    <name type="common">Brown planthopper</name>
    <dbReference type="NCBI Taxonomy" id="108931"/>
    <lineage>
        <taxon>Eukaryota</taxon>
        <taxon>Metazoa</taxon>
        <taxon>Ecdysozoa</taxon>
        <taxon>Arthropoda</taxon>
        <taxon>Hexapoda</taxon>
        <taxon>Insecta</taxon>
        <taxon>Pterygota</taxon>
        <taxon>Neoptera</taxon>
        <taxon>Paraneoptera</taxon>
        <taxon>Hemiptera</taxon>
        <taxon>Auchenorrhyncha</taxon>
        <taxon>Fulgoroidea</taxon>
        <taxon>Delphacidae</taxon>
        <taxon>Delphacinae</taxon>
        <taxon>Nilaparvata</taxon>
    </lineage>
</organism>
<evidence type="ECO:0000256" key="5">
    <source>
        <dbReference type="ARBA" id="ARBA00022989"/>
    </source>
</evidence>
<dbReference type="PANTHER" id="PTHR24243:SF208">
    <property type="entry name" value="PYROKININ-1 RECEPTOR"/>
    <property type="match status" value="1"/>
</dbReference>
<evidence type="ECO:0000256" key="8">
    <source>
        <dbReference type="ARBA" id="ARBA00023157"/>
    </source>
</evidence>
<evidence type="ECO:0000256" key="12">
    <source>
        <dbReference type="RuleBase" id="RU000688"/>
    </source>
</evidence>
<dbReference type="PROSITE" id="PS50262">
    <property type="entry name" value="G_PROTEIN_RECEP_F1_2"/>
    <property type="match status" value="1"/>
</dbReference>
<name>U3U4G2_NILLU</name>
<comment type="subcellular location">
    <subcellularLocation>
        <location evidence="1">Cell membrane</location>
        <topology evidence="1">Multi-pass membrane protein</topology>
    </subcellularLocation>
</comment>
<dbReference type="Gene3D" id="1.20.1070.10">
    <property type="entry name" value="Rhodopsin 7-helix transmembrane proteins"/>
    <property type="match status" value="1"/>
</dbReference>